<dbReference type="GO" id="GO:0008168">
    <property type="term" value="F:methyltransferase activity"/>
    <property type="evidence" value="ECO:0007669"/>
    <property type="project" value="UniProtKB-KW"/>
</dbReference>
<evidence type="ECO:0000259" key="3">
    <source>
        <dbReference type="Pfam" id="PF05175"/>
    </source>
</evidence>
<evidence type="ECO:0000256" key="2">
    <source>
        <dbReference type="ARBA" id="ARBA00022691"/>
    </source>
</evidence>
<evidence type="ECO:0000313" key="5">
    <source>
        <dbReference type="Proteomes" id="UP001597101"/>
    </source>
</evidence>
<dbReference type="CDD" id="cd02440">
    <property type="entry name" value="AdoMet_MTases"/>
    <property type="match status" value="1"/>
</dbReference>
<proteinExistence type="predicted"/>
<organism evidence="4 5">
    <name type="scientific">Pseudahrensia aquimaris</name>
    <dbReference type="NCBI Taxonomy" id="744461"/>
    <lineage>
        <taxon>Bacteria</taxon>
        <taxon>Pseudomonadati</taxon>
        <taxon>Pseudomonadota</taxon>
        <taxon>Alphaproteobacteria</taxon>
        <taxon>Hyphomicrobiales</taxon>
        <taxon>Ahrensiaceae</taxon>
        <taxon>Pseudahrensia</taxon>
    </lineage>
</organism>
<dbReference type="RefSeq" id="WP_377211829.1">
    <property type="nucleotide sequence ID" value="NZ_JBHTJV010000003.1"/>
</dbReference>
<dbReference type="Gene3D" id="3.40.50.150">
    <property type="entry name" value="Vaccinia Virus protein VP39"/>
    <property type="match status" value="1"/>
</dbReference>
<dbReference type="PANTHER" id="PTHR47739">
    <property type="entry name" value="TRNA1(VAL) (ADENINE(37)-N6)-METHYLTRANSFERASE"/>
    <property type="match status" value="1"/>
</dbReference>
<comment type="caution">
    <text evidence="4">The sequence shown here is derived from an EMBL/GenBank/DDBJ whole genome shotgun (WGS) entry which is preliminary data.</text>
</comment>
<dbReference type="SUPFAM" id="SSF53335">
    <property type="entry name" value="S-adenosyl-L-methionine-dependent methyltransferases"/>
    <property type="match status" value="1"/>
</dbReference>
<keyword evidence="1 4" id="KW-0489">Methyltransferase</keyword>
<dbReference type="Proteomes" id="UP001597101">
    <property type="component" value="Unassembled WGS sequence"/>
</dbReference>
<accession>A0ABW3FEV4</accession>
<dbReference type="PANTHER" id="PTHR47739:SF1">
    <property type="entry name" value="TRNA1(VAL) (ADENINE(37)-N6)-METHYLTRANSFERASE"/>
    <property type="match status" value="1"/>
</dbReference>
<dbReference type="Pfam" id="PF05175">
    <property type="entry name" value="MTS"/>
    <property type="match status" value="1"/>
</dbReference>
<gene>
    <name evidence="4" type="ORF">ACFQ14_06195</name>
</gene>
<dbReference type="InterPro" id="IPR002052">
    <property type="entry name" value="DNA_methylase_N6_adenine_CS"/>
</dbReference>
<dbReference type="EC" id="2.1.1.223" evidence="4"/>
<dbReference type="EMBL" id="JBHTJV010000003">
    <property type="protein sequence ID" value="MFD0915993.1"/>
    <property type="molecule type" value="Genomic_DNA"/>
</dbReference>
<feature type="domain" description="Methyltransferase small" evidence="3">
    <location>
        <begin position="26"/>
        <end position="167"/>
    </location>
</feature>
<keyword evidence="5" id="KW-1185">Reference proteome</keyword>
<dbReference type="PROSITE" id="PS00092">
    <property type="entry name" value="N6_MTASE"/>
    <property type="match status" value="1"/>
</dbReference>
<protein>
    <submittedName>
        <fullName evidence="4">tRNA1(Val) (Adenine(37)-N6)-methyltransferase</fullName>
        <ecNumber evidence="4">2.1.1.223</ecNumber>
    </submittedName>
</protein>
<evidence type="ECO:0000256" key="1">
    <source>
        <dbReference type="ARBA" id="ARBA00022603"/>
    </source>
</evidence>
<keyword evidence="4" id="KW-0808">Transferase</keyword>
<dbReference type="GO" id="GO:0032259">
    <property type="term" value="P:methylation"/>
    <property type="evidence" value="ECO:0007669"/>
    <property type="project" value="UniProtKB-KW"/>
</dbReference>
<sequence>MAGLHSNTFRVHQQSKTAHRPGMDALLLAATVPSDQVGLVADYGAGNGAVGMAVLNRCPACQVDLIERDIEMTQLIYGAMMDPFNDHLAARMRLVRADVTDTAQMKKASDRTHGCYDRIVANPPYNTADHRASPDPKRAAAHQMEEGGLTKWIISANTMLKSKGVITFILRPVNLPEVLQAMQGRFGAIAIKPVQSKQVAAAKRILVCAQKASAAPLQLLPPIILHQADGTFTQTADAVFAGQGFVSMQA</sequence>
<reference evidence="5" key="1">
    <citation type="journal article" date="2019" name="Int. J. Syst. Evol. Microbiol.">
        <title>The Global Catalogue of Microorganisms (GCM) 10K type strain sequencing project: providing services to taxonomists for standard genome sequencing and annotation.</title>
        <authorList>
            <consortium name="The Broad Institute Genomics Platform"/>
            <consortium name="The Broad Institute Genome Sequencing Center for Infectious Disease"/>
            <person name="Wu L."/>
            <person name="Ma J."/>
        </authorList>
    </citation>
    <scope>NUCLEOTIDE SEQUENCE [LARGE SCALE GENOMIC DNA]</scope>
    <source>
        <strain evidence="5">CCUG 60023</strain>
    </source>
</reference>
<dbReference type="InterPro" id="IPR007848">
    <property type="entry name" value="Small_mtfrase_dom"/>
</dbReference>
<dbReference type="InterPro" id="IPR050210">
    <property type="entry name" value="tRNA_Adenine-N(6)_MTase"/>
</dbReference>
<evidence type="ECO:0000313" key="4">
    <source>
        <dbReference type="EMBL" id="MFD0915993.1"/>
    </source>
</evidence>
<name>A0ABW3FEV4_9HYPH</name>
<dbReference type="InterPro" id="IPR029063">
    <property type="entry name" value="SAM-dependent_MTases_sf"/>
</dbReference>
<keyword evidence="2" id="KW-0949">S-adenosyl-L-methionine</keyword>